<dbReference type="GO" id="GO:0016874">
    <property type="term" value="F:ligase activity"/>
    <property type="evidence" value="ECO:0007669"/>
    <property type="project" value="UniProtKB-KW"/>
</dbReference>
<keyword evidence="3" id="KW-1185">Reference proteome</keyword>
<accession>A0ABQ5IFG2</accession>
<dbReference type="PANTHER" id="PTHR11476">
    <property type="entry name" value="HISTIDYL-TRNA SYNTHETASE"/>
    <property type="match status" value="1"/>
</dbReference>
<sequence length="74" mass="8011">MDIVNLMSQFAMFRVRPNESNVERELDYYTGVIYKAVFKGATQVGSIAAGGCYDNLIGMFGTKRVAAIGVGLAN</sequence>
<evidence type="ECO:0000259" key="1">
    <source>
        <dbReference type="Pfam" id="PF13393"/>
    </source>
</evidence>
<dbReference type="Gene3D" id="3.30.930.10">
    <property type="entry name" value="Bira Bifunctional Protein, Domain 2"/>
    <property type="match status" value="1"/>
</dbReference>
<proteinExistence type="predicted"/>
<reference evidence="2" key="2">
    <citation type="submission" date="2022-01" db="EMBL/GenBank/DDBJ databases">
        <authorList>
            <person name="Yamashiro T."/>
            <person name="Shiraishi A."/>
            <person name="Satake H."/>
            <person name="Nakayama K."/>
        </authorList>
    </citation>
    <scope>NUCLEOTIDE SEQUENCE</scope>
</reference>
<organism evidence="2 3">
    <name type="scientific">Tanacetum coccineum</name>
    <dbReference type="NCBI Taxonomy" id="301880"/>
    <lineage>
        <taxon>Eukaryota</taxon>
        <taxon>Viridiplantae</taxon>
        <taxon>Streptophyta</taxon>
        <taxon>Embryophyta</taxon>
        <taxon>Tracheophyta</taxon>
        <taxon>Spermatophyta</taxon>
        <taxon>Magnoliopsida</taxon>
        <taxon>eudicotyledons</taxon>
        <taxon>Gunneridae</taxon>
        <taxon>Pentapetalae</taxon>
        <taxon>asterids</taxon>
        <taxon>campanulids</taxon>
        <taxon>Asterales</taxon>
        <taxon>Asteraceae</taxon>
        <taxon>Asteroideae</taxon>
        <taxon>Anthemideae</taxon>
        <taxon>Anthemidinae</taxon>
        <taxon>Tanacetum</taxon>
    </lineage>
</organism>
<comment type="caution">
    <text evidence="2">The sequence shown here is derived from an EMBL/GenBank/DDBJ whole genome shotgun (WGS) entry which is preliminary data.</text>
</comment>
<feature type="domain" description="Class II Histidinyl-tRNA synthetase (HisRS)-like catalytic core" evidence="1">
    <location>
        <begin position="24"/>
        <end position="69"/>
    </location>
</feature>
<evidence type="ECO:0000313" key="2">
    <source>
        <dbReference type="EMBL" id="GJT98898.1"/>
    </source>
</evidence>
<dbReference type="Pfam" id="PF13393">
    <property type="entry name" value="tRNA-synt_His"/>
    <property type="match status" value="1"/>
</dbReference>
<dbReference type="InterPro" id="IPR041715">
    <property type="entry name" value="HisRS-like_core"/>
</dbReference>
<reference evidence="2" key="1">
    <citation type="journal article" date="2022" name="Int. J. Mol. Sci.">
        <title>Draft Genome of Tanacetum Coccineum: Genomic Comparison of Closely Related Tanacetum-Family Plants.</title>
        <authorList>
            <person name="Yamashiro T."/>
            <person name="Shiraishi A."/>
            <person name="Nakayama K."/>
            <person name="Satake H."/>
        </authorList>
    </citation>
    <scope>NUCLEOTIDE SEQUENCE</scope>
</reference>
<keyword evidence="2" id="KW-0436">Ligase</keyword>
<dbReference type="Proteomes" id="UP001151760">
    <property type="component" value="Unassembled WGS sequence"/>
</dbReference>
<name>A0ABQ5IFG2_9ASTR</name>
<dbReference type="SUPFAM" id="SSF55681">
    <property type="entry name" value="Class II aaRS and biotin synthetases"/>
    <property type="match status" value="1"/>
</dbReference>
<dbReference type="EMBL" id="BQNB010020718">
    <property type="protein sequence ID" value="GJT98898.1"/>
    <property type="molecule type" value="Genomic_DNA"/>
</dbReference>
<protein>
    <submittedName>
        <fullName evidence="2">Histidine--tRNA ligase, cytoplasmic</fullName>
    </submittedName>
</protein>
<gene>
    <name evidence="2" type="ORF">Tco_1094416</name>
</gene>
<evidence type="ECO:0000313" key="3">
    <source>
        <dbReference type="Proteomes" id="UP001151760"/>
    </source>
</evidence>
<dbReference type="InterPro" id="IPR045864">
    <property type="entry name" value="aa-tRNA-synth_II/BPL/LPL"/>
</dbReference>
<dbReference type="PANTHER" id="PTHR11476:SF7">
    <property type="entry name" value="HISTIDINE--TRNA LIGASE"/>
    <property type="match status" value="1"/>
</dbReference>